<sequence>MRAVSEFESVGKVDDFEIGRGKAVPIEGRMVAVFRQEDGSWYAIDDLCPHMGASLAEGHVEGTTVTCPWHAWRFCIADGTWEDNPRVKTDCFEVKVEGEEVFVRELEQE</sequence>
<name>A0A5B9ML42_9BACT</name>
<dbReference type="PANTHER" id="PTHR21496:SF23">
    <property type="entry name" value="3-PHENYLPROPIONATE_CINNAMIC ACID DIOXYGENASE FERREDOXIN SUBUNIT"/>
    <property type="match status" value="1"/>
</dbReference>
<keyword evidence="1" id="KW-0001">2Fe-2S</keyword>
<dbReference type="Pfam" id="PF00355">
    <property type="entry name" value="Rieske"/>
    <property type="match status" value="1"/>
</dbReference>
<dbReference type="InterPro" id="IPR017941">
    <property type="entry name" value="Rieske_2Fe-2S"/>
</dbReference>
<feature type="domain" description="Rieske" evidence="5">
    <location>
        <begin position="8"/>
        <end position="103"/>
    </location>
</feature>
<dbReference type="PROSITE" id="PS51296">
    <property type="entry name" value="RIESKE"/>
    <property type="match status" value="1"/>
</dbReference>
<evidence type="ECO:0000313" key="6">
    <source>
        <dbReference type="EMBL" id="QEG02033.1"/>
    </source>
</evidence>
<dbReference type="EMBL" id="CP036264">
    <property type="protein sequence ID" value="QEG02033.1"/>
    <property type="molecule type" value="Genomic_DNA"/>
</dbReference>
<dbReference type="EC" id="1.7.1.4" evidence="6"/>
<dbReference type="GO" id="GO:0051537">
    <property type="term" value="F:2 iron, 2 sulfur cluster binding"/>
    <property type="evidence" value="ECO:0007669"/>
    <property type="project" value="UniProtKB-KW"/>
</dbReference>
<evidence type="ECO:0000256" key="1">
    <source>
        <dbReference type="ARBA" id="ARBA00022714"/>
    </source>
</evidence>
<evidence type="ECO:0000259" key="5">
    <source>
        <dbReference type="PROSITE" id="PS51296"/>
    </source>
</evidence>
<keyword evidence="6" id="KW-0560">Oxidoreductase</keyword>
<dbReference type="Proteomes" id="UP000321353">
    <property type="component" value="Chromosome"/>
</dbReference>
<gene>
    <name evidence="6" type="primary">nasE</name>
    <name evidence="6" type="ORF">Mal15_61160</name>
</gene>
<evidence type="ECO:0000256" key="4">
    <source>
        <dbReference type="ARBA" id="ARBA00023014"/>
    </source>
</evidence>
<keyword evidence="3" id="KW-0408">Iron</keyword>
<dbReference type="PANTHER" id="PTHR21496">
    <property type="entry name" value="FERREDOXIN-RELATED"/>
    <property type="match status" value="1"/>
</dbReference>
<dbReference type="KEGG" id="smam:Mal15_61160"/>
<organism evidence="6 7">
    <name type="scientific">Stieleria maiorica</name>
    <dbReference type="NCBI Taxonomy" id="2795974"/>
    <lineage>
        <taxon>Bacteria</taxon>
        <taxon>Pseudomonadati</taxon>
        <taxon>Planctomycetota</taxon>
        <taxon>Planctomycetia</taxon>
        <taxon>Pirellulales</taxon>
        <taxon>Pirellulaceae</taxon>
        <taxon>Stieleria</taxon>
    </lineage>
</organism>
<evidence type="ECO:0000256" key="3">
    <source>
        <dbReference type="ARBA" id="ARBA00023004"/>
    </source>
</evidence>
<dbReference type="GO" id="GO:0008942">
    <property type="term" value="F:nitrite reductase [NAD(P)H] activity"/>
    <property type="evidence" value="ECO:0007669"/>
    <property type="project" value="UniProtKB-EC"/>
</dbReference>
<evidence type="ECO:0000256" key="2">
    <source>
        <dbReference type="ARBA" id="ARBA00022723"/>
    </source>
</evidence>
<proteinExistence type="predicted"/>
<protein>
    <submittedName>
        <fullName evidence="6">Assimilatory nitrite reductase [NAD(P)H] small subunit</fullName>
        <ecNumber evidence="6">1.7.1.4</ecNumber>
    </submittedName>
</protein>
<evidence type="ECO:0000313" key="7">
    <source>
        <dbReference type="Proteomes" id="UP000321353"/>
    </source>
</evidence>
<keyword evidence="7" id="KW-1185">Reference proteome</keyword>
<dbReference type="SUPFAM" id="SSF50022">
    <property type="entry name" value="ISP domain"/>
    <property type="match status" value="1"/>
</dbReference>
<accession>A0A5B9ML42</accession>
<dbReference type="InterPro" id="IPR036922">
    <property type="entry name" value="Rieske_2Fe-2S_sf"/>
</dbReference>
<keyword evidence="2" id="KW-0479">Metal-binding</keyword>
<dbReference type="GO" id="GO:0046872">
    <property type="term" value="F:metal ion binding"/>
    <property type="evidence" value="ECO:0007669"/>
    <property type="project" value="UniProtKB-KW"/>
</dbReference>
<keyword evidence="4" id="KW-0411">Iron-sulfur</keyword>
<dbReference type="AlphaFoldDB" id="A0A5B9ML42"/>
<reference evidence="6 7" key="1">
    <citation type="submission" date="2019-02" db="EMBL/GenBank/DDBJ databases">
        <title>Planctomycetal bacteria perform biofilm scaping via a novel small molecule.</title>
        <authorList>
            <person name="Jeske O."/>
            <person name="Boedeker C."/>
            <person name="Wiegand S."/>
            <person name="Breitling P."/>
            <person name="Kallscheuer N."/>
            <person name="Jogler M."/>
            <person name="Rohde M."/>
            <person name="Petersen J."/>
            <person name="Medema M.H."/>
            <person name="Surup F."/>
            <person name="Jogler C."/>
        </authorList>
    </citation>
    <scope>NUCLEOTIDE SEQUENCE [LARGE SCALE GENOMIC DNA]</scope>
    <source>
        <strain evidence="6 7">Mal15</strain>
    </source>
</reference>
<dbReference type="Gene3D" id="2.102.10.10">
    <property type="entry name" value="Rieske [2Fe-2S] iron-sulphur domain"/>
    <property type="match status" value="1"/>
</dbReference>